<feature type="transmembrane region" description="Helical" evidence="1">
    <location>
        <begin position="473"/>
        <end position="499"/>
    </location>
</feature>
<proteinExistence type="predicted"/>
<reference evidence="3" key="1">
    <citation type="submission" date="2011-02" db="EMBL/GenBank/DDBJ databases">
        <title>Complete sequence of Spirochaeta sp. Buddy.</title>
        <authorList>
            <person name="Lucas S."/>
            <person name="Copeland A."/>
            <person name="Lapidus A."/>
            <person name="Cheng J.-F."/>
            <person name="Goodwin L."/>
            <person name="Pitluck S."/>
            <person name="Zeytun A."/>
            <person name="Detter J.C."/>
            <person name="Han C."/>
            <person name="Tapia R."/>
            <person name="Land M."/>
            <person name="Hauser L."/>
            <person name="Kyrpides N."/>
            <person name="Ivanova N."/>
            <person name="Mikhailova N."/>
            <person name="Pagani I."/>
            <person name="Ritalahti K.M."/>
            <person name="Loeffler F.E."/>
            <person name="Woyke T."/>
        </authorList>
    </citation>
    <scope>NUCLEOTIDE SEQUENCE [LARGE SCALE GENOMIC DNA]</scope>
    <source>
        <strain evidence="3">ATCC BAA-1886 / DSM 22777 / Buddy</strain>
    </source>
</reference>
<dbReference type="AlphaFoldDB" id="F0RZC6"/>
<dbReference type="SUPFAM" id="SSF82866">
    <property type="entry name" value="Multidrug efflux transporter AcrB transmembrane domain"/>
    <property type="match status" value="2"/>
</dbReference>
<dbReference type="GO" id="GO:0042910">
    <property type="term" value="F:xenobiotic transmembrane transporter activity"/>
    <property type="evidence" value="ECO:0007669"/>
    <property type="project" value="TreeGrafter"/>
</dbReference>
<feature type="transmembrane region" description="Helical" evidence="1">
    <location>
        <begin position="929"/>
        <end position="956"/>
    </location>
</feature>
<dbReference type="KEGG" id="sbu:SpiBuddy_1582"/>
<dbReference type="Pfam" id="PF00873">
    <property type="entry name" value="ACR_tran"/>
    <property type="match status" value="1"/>
</dbReference>
<dbReference type="PANTHER" id="PTHR32063">
    <property type="match status" value="1"/>
</dbReference>
<name>F0RZC6_SPHGB</name>
<dbReference type="Gene3D" id="3.30.70.1320">
    <property type="entry name" value="Multidrug efflux transporter AcrB pore domain like"/>
    <property type="match status" value="1"/>
</dbReference>
<protein>
    <submittedName>
        <fullName evidence="2">Acriflavin resistance protein</fullName>
    </submittedName>
</protein>
<dbReference type="Proteomes" id="UP000008466">
    <property type="component" value="Chromosome"/>
</dbReference>
<feature type="transmembrane region" description="Helical" evidence="1">
    <location>
        <begin position="903"/>
        <end position="923"/>
    </location>
</feature>
<feature type="transmembrane region" description="Helical" evidence="1">
    <location>
        <begin position="1009"/>
        <end position="1032"/>
    </location>
</feature>
<dbReference type="GO" id="GO:0005886">
    <property type="term" value="C:plasma membrane"/>
    <property type="evidence" value="ECO:0007669"/>
    <property type="project" value="TreeGrafter"/>
</dbReference>
<dbReference type="RefSeq" id="WP_013607257.1">
    <property type="nucleotide sequence ID" value="NC_015152.1"/>
</dbReference>
<keyword evidence="1" id="KW-0472">Membrane</keyword>
<feature type="transmembrane region" description="Helical" evidence="1">
    <location>
        <begin position="546"/>
        <end position="565"/>
    </location>
</feature>
<dbReference type="InterPro" id="IPR027463">
    <property type="entry name" value="AcrB_DN_DC_subdom"/>
</dbReference>
<keyword evidence="3" id="KW-1185">Reference proteome</keyword>
<dbReference type="HOGENOM" id="CLU_002755_1_2_12"/>
<feature type="transmembrane region" description="Helical" evidence="1">
    <location>
        <begin position="442"/>
        <end position="461"/>
    </location>
</feature>
<dbReference type="STRING" id="158189.SpiBuddy_1582"/>
<dbReference type="Gene3D" id="1.20.1640.10">
    <property type="entry name" value="Multidrug efflux transporter AcrB transmembrane domain"/>
    <property type="match status" value="2"/>
</dbReference>
<dbReference type="SUPFAM" id="SSF82693">
    <property type="entry name" value="Multidrug efflux transporter AcrB pore domain, PN1, PN2, PC1 and PC2 subdomains"/>
    <property type="match status" value="2"/>
</dbReference>
<dbReference type="EMBL" id="CP002541">
    <property type="protein sequence ID" value="ADY13407.1"/>
    <property type="molecule type" value="Genomic_DNA"/>
</dbReference>
<evidence type="ECO:0000256" key="1">
    <source>
        <dbReference type="SAM" id="Phobius"/>
    </source>
</evidence>
<feature type="transmembrane region" description="Helical" evidence="1">
    <location>
        <begin position="877"/>
        <end position="896"/>
    </location>
</feature>
<dbReference type="InterPro" id="IPR001036">
    <property type="entry name" value="Acrflvin-R"/>
</dbReference>
<gene>
    <name evidence="2" type="ordered locus">SpiBuddy_1582</name>
</gene>
<keyword evidence="1" id="KW-0812">Transmembrane</keyword>
<feature type="transmembrane region" description="Helical" evidence="1">
    <location>
        <begin position="396"/>
        <end position="421"/>
    </location>
</feature>
<dbReference type="PANTHER" id="PTHR32063:SF0">
    <property type="entry name" value="SWARMING MOTILITY PROTEIN SWRC"/>
    <property type="match status" value="1"/>
</dbReference>
<keyword evidence="1" id="KW-1133">Transmembrane helix</keyword>
<dbReference type="Gene3D" id="3.30.2090.10">
    <property type="entry name" value="Multidrug efflux transporter AcrB TolC docking domain, DN and DC subdomains"/>
    <property type="match status" value="2"/>
</dbReference>
<feature type="transmembrane region" description="Helical" evidence="1">
    <location>
        <begin position="977"/>
        <end position="997"/>
    </location>
</feature>
<organism evidence="2 3">
    <name type="scientific">Sphaerochaeta globosa (strain ATCC BAA-1886 / DSM 22777 / Buddy)</name>
    <name type="common">Spirochaeta sp. (strain Buddy)</name>
    <dbReference type="NCBI Taxonomy" id="158189"/>
    <lineage>
        <taxon>Bacteria</taxon>
        <taxon>Pseudomonadati</taxon>
        <taxon>Spirochaetota</taxon>
        <taxon>Spirochaetia</taxon>
        <taxon>Spirochaetales</taxon>
        <taxon>Sphaerochaetaceae</taxon>
        <taxon>Sphaerochaeta</taxon>
    </lineage>
</organism>
<dbReference type="eggNOG" id="COG0841">
    <property type="taxonomic scope" value="Bacteria"/>
</dbReference>
<dbReference type="OrthoDB" id="366306at2"/>
<evidence type="ECO:0000313" key="3">
    <source>
        <dbReference type="Proteomes" id="UP000008466"/>
    </source>
</evidence>
<feature type="transmembrane region" description="Helical" evidence="1">
    <location>
        <begin position="370"/>
        <end position="390"/>
    </location>
</feature>
<accession>F0RZC6</accession>
<dbReference type="Gene3D" id="3.30.70.1440">
    <property type="entry name" value="Multidrug efflux transporter AcrB pore domain"/>
    <property type="match status" value="1"/>
</dbReference>
<evidence type="ECO:0000313" key="2">
    <source>
        <dbReference type="EMBL" id="ADY13407.1"/>
    </source>
</evidence>
<feature type="transmembrane region" description="Helical" evidence="1">
    <location>
        <begin position="12"/>
        <end position="32"/>
    </location>
</feature>
<sequence length="1051" mass="114729">MSLTNTVVRRPTTIIIIYILLTVLALVVYPNLSVELFPEMDLPMVIVYSSYRGASPETMESRVTKLIESAVSNVGGIKQVSSTSSEGLSMVMLEFAYGTDLDKASQSINDNISLYTDVFPEDATKPTIFKLNTNMMPIMNIALRGSNGQDANELRAVLEDMVQSRLERVAGVSSTSINGGQDAFVQVAIDQNRLEAYGLTLSQVAYTLNPQNYQIGAGTLIEGDLSYLLRTDAQFSSIEEIEDAMVVSYPKYDAKGTIIGSNVVRLKDVATVSYAYRDATSQVYINGESGVYLSINKESDANSVQVAKRVKEVIEDLNKELPKGMSLEVIVDTTEMVESTINTVYESLLYGVVLVMVVLFIFLRSIKSTLIIGISIPVSMLLTVLVMFFMGYTLNLMTLTGLILGLGMTVDGSIVILENIFRYRERGAKLHAAAILGTKEMIVSITASILTTVCVFVPMVLLRSNLEMLGEILTPMAATIIISLLASLVVAVTLIPVLTSSYVKLYTRKQKPLKLRLLRYIDDKAEAAFEALDRGYKRTLALLLDYKWLTLVLVVLIMVLTFQAYQAMHQSLYPTMSETSVSLSVTLPQGTTLATTESLLLDLQDKAEQDIKGYKDITVTAGGGGMFGNGGTNAGSLQISLLDEEGADTMLIVQEKLRRYFDLYPAASFSFSQVSMGLGNLNPVDVAVKSDNLELAVQTADQIRDLIAANLSGVTEARTDFSKGLPELRITIDRERAYAYNLTMQSIASEISNSVNGITATQLKDNGTDTDVVVLLDKADRSSEPDLKRIFIRNSFGEKISLDNLATIQRSTGPVAINRENEMRTVHVIGGLAPSYAASQAEADIKALLAKELPLTDEVFIEYGGDFADMTAMFSQVGLILVLAIVLVFGVMASLFESFKNPFIVLLSMPLMMVGVVGIYLITGETFSLISAIGIVILSGIVVNNGIVLIEYINLLRKRGLPIRSACIEAGGNRLKPILMTSLTTIFGMIPLAFFGGQGAEQIQPIGQTIIGGMAISTLMTIFFTPVLYALFNKDKQKKDVERIENYLQEV</sequence>
<dbReference type="PRINTS" id="PR00702">
    <property type="entry name" value="ACRIFLAVINRP"/>
</dbReference>
<dbReference type="SUPFAM" id="SSF82714">
    <property type="entry name" value="Multidrug efflux transporter AcrB TolC docking domain, DN and DC subdomains"/>
    <property type="match status" value="2"/>
</dbReference>
<feature type="transmembrane region" description="Helical" evidence="1">
    <location>
        <begin position="344"/>
        <end position="363"/>
    </location>
</feature>
<dbReference type="Gene3D" id="3.30.70.1430">
    <property type="entry name" value="Multidrug efflux transporter AcrB pore domain"/>
    <property type="match status" value="2"/>
</dbReference>